<dbReference type="AlphaFoldDB" id="A0A0F3GKR4"/>
<keyword evidence="2" id="KW-1185">Reference proteome</keyword>
<dbReference type="InterPro" id="IPR036397">
    <property type="entry name" value="RNaseH_sf"/>
</dbReference>
<organism evidence="1 2">
    <name type="scientific">Candidatus Magnetobacterium bavaricum</name>
    <dbReference type="NCBI Taxonomy" id="29290"/>
    <lineage>
        <taxon>Bacteria</taxon>
        <taxon>Pseudomonadati</taxon>
        <taxon>Nitrospirota</taxon>
        <taxon>Thermodesulfovibrionia</taxon>
        <taxon>Thermodesulfovibrionales</taxon>
        <taxon>Candidatus Magnetobacteriaceae</taxon>
        <taxon>Candidatus Magnetobacterium</taxon>
    </lineage>
</organism>
<dbReference type="EMBL" id="LACI01002288">
    <property type="protein sequence ID" value="KJU82515.1"/>
    <property type="molecule type" value="Genomic_DNA"/>
</dbReference>
<sequence>MRWVNHHKQQEELIPKIKELIIKTTDISNYEYFITKRLRKINNYQELIEKELDIKIGFQKLYRLIKKERLDVYINKPDYESNYKAKEEGHYFKTEGVYDLILLDGCSFDYIEIKHKDKWIKPVVIYFLDAASRYIMAIGVYPSESNESAADVFCKFLSDNVFPYKTIKIRPDNAKAFLNLKRPMHEINKIYSLPNAFMFVDDFSRPGKPLDKVYIESIHRKLHNYEQSIINKYSDKIAEKVKGTKFIGSNHEDVTITRINISIDELNASSVLRKYQIIHNVTYHRCTFENTFLKIQPAKVINNYIKSNITFNISKEDIDEMHRYSYQKEKVSIIKGRIQYKNMRYFVTDIMFKDMKARATAVNDKLLLFEDKDDGLYICDALPLKEYTNTDKVKQKIDNKIKKNETELIIDLFIEYSFTYNTEKLLHLMNEGLTYNIAKDILSKNQIRYLAYNKGFIKFNLFITDFITYMKNTKKEDSHGLHTG</sequence>
<proteinExistence type="predicted"/>
<protein>
    <submittedName>
        <fullName evidence="1">Transposase/integrase</fullName>
    </submittedName>
</protein>
<dbReference type="Proteomes" id="UP000033423">
    <property type="component" value="Unassembled WGS sequence"/>
</dbReference>
<name>A0A0F3GKR4_9BACT</name>
<comment type="caution">
    <text evidence="1">The sequence shown here is derived from an EMBL/GenBank/DDBJ whole genome shotgun (WGS) entry which is preliminary data.</text>
</comment>
<evidence type="ECO:0000313" key="2">
    <source>
        <dbReference type="Proteomes" id="UP000033423"/>
    </source>
</evidence>
<gene>
    <name evidence="1" type="ORF">MBAV_005289</name>
</gene>
<accession>A0A0F3GKR4</accession>
<dbReference type="GO" id="GO:0003676">
    <property type="term" value="F:nucleic acid binding"/>
    <property type="evidence" value="ECO:0007669"/>
    <property type="project" value="InterPro"/>
</dbReference>
<reference evidence="1 2" key="1">
    <citation type="submission" date="2015-02" db="EMBL/GenBank/DDBJ databases">
        <title>Single-cell genomics of uncultivated deep-branching MTB reveals a conserved set of magnetosome genes.</title>
        <authorList>
            <person name="Kolinko S."/>
            <person name="Richter M."/>
            <person name="Glockner F.O."/>
            <person name="Brachmann A."/>
            <person name="Schuler D."/>
        </authorList>
    </citation>
    <scope>NUCLEOTIDE SEQUENCE [LARGE SCALE GENOMIC DNA]</scope>
    <source>
        <strain evidence="1">TM-1</strain>
    </source>
</reference>
<evidence type="ECO:0000313" key="1">
    <source>
        <dbReference type="EMBL" id="KJU82515.1"/>
    </source>
</evidence>
<dbReference type="InterPro" id="IPR012337">
    <property type="entry name" value="RNaseH-like_sf"/>
</dbReference>
<dbReference type="Gene3D" id="3.30.420.10">
    <property type="entry name" value="Ribonuclease H-like superfamily/Ribonuclease H"/>
    <property type="match status" value="1"/>
</dbReference>
<dbReference type="SUPFAM" id="SSF53098">
    <property type="entry name" value="Ribonuclease H-like"/>
    <property type="match status" value="1"/>
</dbReference>